<dbReference type="SUPFAM" id="SSF81383">
    <property type="entry name" value="F-box domain"/>
    <property type="match status" value="1"/>
</dbReference>
<gene>
    <name evidence="2" type="ORF">QVD17_20486</name>
</gene>
<organism evidence="2 3">
    <name type="scientific">Tagetes erecta</name>
    <name type="common">African marigold</name>
    <dbReference type="NCBI Taxonomy" id="13708"/>
    <lineage>
        <taxon>Eukaryota</taxon>
        <taxon>Viridiplantae</taxon>
        <taxon>Streptophyta</taxon>
        <taxon>Embryophyta</taxon>
        <taxon>Tracheophyta</taxon>
        <taxon>Spermatophyta</taxon>
        <taxon>Magnoliopsida</taxon>
        <taxon>eudicotyledons</taxon>
        <taxon>Gunneridae</taxon>
        <taxon>Pentapetalae</taxon>
        <taxon>asterids</taxon>
        <taxon>campanulids</taxon>
        <taxon>Asterales</taxon>
        <taxon>Asteraceae</taxon>
        <taxon>Asteroideae</taxon>
        <taxon>Heliantheae alliance</taxon>
        <taxon>Tageteae</taxon>
        <taxon>Tagetes</taxon>
    </lineage>
</organism>
<dbReference type="PANTHER" id="PTHR34223">
    <property type="entry name" value="OS11G0201299 PROTEIN"/>
    <property type="match status" value="1"/>
</dbReference>
<dbReference type="AlphaFoldDB" id="A0AAD8KQ08"/>
<dbReference type="EMBL" id="JAUHHV010000005">
    <property type="protein sequence ID" value="KAK1425141.1"/>
    <property type="molecule type" value="Genomic_DNA"/>
</dbReference>
<evidence type="ECO:0000313" key="3">
    <source>
        <dbReference type="Proteomes" id="UP001229421"/>
    </source>
</evidence>
<evidence type="ECO:0000259" key="1">
    <source>
        <dbReference type="PROSITE" id="PS50181"/>
    </source>
</evidence>
<dbReference type="PANTHER" id="PTHR34223:SF118">
    <property type="entry name" value="F-BOX DOMAIN, LEUCINE-RICH REPEAT DOMAIN SUPERFAMILY, F-BOX-LIKE DOMAIN SUPERFAMILY"/>
    <property type="match status" value="1"/>
</dbReference>
<protein>
    <recommendedName>
        <fullName evidence="1">F-box domain-containing protein</fullName>
    </recommendedName>
</protein>
<name>A0AAD8KQ08_TARER</name>
<dbReference type="Proteomes" id="UP001229421">
    <property type="component" value="Unassembled WGS sequence"/>
</dbReference>
<evidence type="ECO:0000313" key="2">
    <source>
        <dbReference type="EMBL" id="KAK1425141.1"/>
    </source>
</evidence>
<dbReference type="InterPro" id="IPR053197">
    <property type="entry name" value="F-box_SCFL_complex_component"/>
</dbReference>
<reference evidence="2" key="1">
    <citation type="journal article" date="2023" name="bioRxiv">
        <title>Improved chromosome-level genome assembly for marigold (Tagetes erecta).</title>
        <authorList>
            <person name="Jiang F."/>
            <person name="Yuan L."/>
            <person name="Wang S."/>
            <person name="Wang H."/>
            <person name="Xu D."/>
            <person name="Wang A."/>
            <person name="Fan W."/>
        </authorList>
    </citation>
    <scope>NUCLEOTIDE SEQUENCE</scope>
    <source>
        <strain evidence="2">WSJ</strain>
        <tissue evidence="2">Leaf</tissue>
    </source>
</reference>
<dbReference type="InterPro" id="IPR036047">
    <property type="entry name" value="F-box-like_dom_sf"/>
</dbReference>
<proteinExistence type="predicted"/>
<dbReference type="Gene3D" id="1.20.1280.50">
    <property type="match status" value="1"/>
</dbReference>
<dbReference type="SUPFAM" id="SSF52047">
    <property type="entry name" value="RNI-like"/>
    <property type="match status" value="1"/>
</dbReference>
<dbReference type="SMART" id="SM00256">
    <property type="entry name" value="FBOX"/>
    <property type="match status" value="1"/>
</dbReference>
<keyword evidence="3" id="KW-1185">Reference proteome</keyword>
<feature type="domain" description="F-box" evidence="1">
    <location>
        <begin position="19"/>
        <end position="69"/>
    </location>
</feature>
<dbReference type="PROSITE" id="PS50181">
    <property type="entry name" value="FBOX"/>
    <property type="match status" value="1"/>
</dbReference>
<comment type="caution">
    <text evidence="2">The sequence shown here is derived from an EMBL/GenBank/DDBJ whole genome shotgun (WGS) entry which is preliminary data.</text>
</comment>
<accession>A0AAD8KQ08</accession>
<dbReference type="Pfam" id="PF00646">
    <property type="entry name" value="F-box"/>
    <property type="match status" value="1"/>
</dbReference>
<sequence length="332" mass="38510">MVRKLSRVKYSSMEMMNDDDRISRLPDGVIHHIFSFMDTRSIIESSRLSRRWRNTWKSYSHLNFEFKPTSGSNNSRFVHRFLSMRDGKAALSTVEFRSSSISLSLLREIITYAMSHSTQNLKIEFLGNKKTRRGGFDISLFRSQYLQHLFLSIDFEVKISPSLTWDFPVLTTLNFNRVTFSLQSPNDSASKSIELFSQLPNLTTLTLDNFMLLNIDTFIIMSSKLETLSLTHVHQSCKFVVSAPKLSSFTYTGMVGFSLLANDLLSLKTVNFQTIYHRSLKYHPEFVELMMNAFQQLYKESTKVDYGFSRATPSLVLLCWCFQLFSWQLSKI</sequence>
<dbReference type="InterPro" id="IPR001810">
    <property type="entry name" value="F-box_dom"/>
</dbReference>